<evidence type="ECO:0000313" key="2">
    <source>
        <dbReference type="Proteomes" id="UP000284416"/>
    </source>
</evidence>
<proteinExistence type="predicted"/>
<protein>
    <submittedName>
        <fullName evidence="1">Uncharacterized protein</fullName>
    </submittedName>
</protein>
<comment type="caution">
    <text evidence="1">The sequence shown here is derived from an EMBL/GenBank/DDBJ whole genome shotgun (WGS) entry which is preliminary data.</text>
</comment>
<dbReference type="OrthoDB" id="1494005at2"/>
<dbReference type="RefSeq" id="WP_118920157.1">
    <property type="nucleotide sequence ID" value="NZ_QWEG01000004.1"/>
</dbReference>
<reference evidence="1 2" key="1">
    <citation type="journal article" date="2017" name="Int. J. Syst. Evol. Microbiol.">
        <title>Bacillus notoginsengisoli sp. nov., a novel bacterium isolated from the rhizosphere of Panax notoginseng.</title>
        <authorList>
            <person name="Zhang M.Y."/>
            <person name="Cheng J."/>
            <person name="Cai Y."/>
            <person name="Zhang T.Y."/>
            <person name="Wu Y.Y."/>
            <person name="Manikprabhu D."/>
            <person name="Li W.J."/>
            <person name="Zhang Y.X."/>
        </authorList>
    </citation>
    <scope>NUCLEOTIDE SEQUENCE [LARGE SCALE GENOMIC DNA]</scope>
    <source>
        <strain evidence="1 2">JCM 30743</strain>
    </source>
</reference>
<dbReference type="AlphaFoldDB" id="A0A417YW74"/>
<name>A0A417YW74_9BACI</name>
<evidence type="ECO:0000313" key="1">
    <source>
        <dbReference type="EMBL" id="RHW41574.1"/>
    </source>
</evidence>
<keyword evidence="2" id="KW-1185">Reference proteome</keyword>
<gene>
    <name evidence="1" type="ORF">D1B31_07605</name>
</gene>
<organism evidence="1 2">
    <name type="scientific">Neobacillus notoginsengisoli</name>
    <dbReference type="NCBI Taxonomy" id="1578198"/>
    <lineage>
        <taxon>Bacteria</taxon>
        <taxon>Bacillati</taxon>
        <taxon>Bacillota</taxon>
        <taxon>Bacilli</taxon>
        <taxon>Bacillales</taxon>
        <taxon>Bacillaceae</taxon>
        <taxon>Neobacillus</taxon>
    </lineage>
</organism>
<accession>A0A417YW74</accession>
<sequence>MKWIEVKDQNDIEYLLDTFGRFHDSCLKEMYLWTNHSVDEDLGMSVSAELDTNIRILFQRQFRNPSAIEMVFEGVTQMHIVPSPINYDSIIYEGKIILYRGLLYWTDDSDWKPYGSSSRANWISASRLRWRDASSWMGRKNRYGVMHQDNETLASD</sequence>
<dbReference type="Proteomes" id="UP000284416">
    <property type="component" value="Unassembled WGS sequence"/>
</dbReference>
<dbReference type="EMBL" id="QWEG01000004">
    <property type="protein sequence ID" value="RHW41574.1"/>
    <property type="molecule type" value="Genomic_DNA"/>
</dbReference>